<dbReference type="PANTHER" id="PTHR45786">
    <property type="entry name" value="DNA BINDING PROTEIN-LIKE"/>
    <property type="match status" value="1"/>
</dbReference>
<evidence type="ECO:0000259" key="1">
    <source>
        <dbReference type="Pfam" id="PF14214"/>
    </source>
</evidence>
<sequence>MFRSKVVPFDISPLNDITNVICNSRQPGQRRGNQSNFNRNYSCINLTDNDLVENTVTYESDVPVGSIGISKKHNWTINTSQRIVPGSVVSTNARNNPSKRLKSFEDVFPFQNSPLSDITNVIEKDRSYGKRRGKQVQTQILTDIMIHNAFTNLDNNNLFDKTLTYGTDVMVNRSWLSNTAPSTNPPHLITSGSVKSINSGIHASSQLIHDVVPLRSSPLGHITNVIWLEVVQKQPLPRKNISGRSRRSVLELRQDKNVIDHPVLPSEYGDLGDASYECQFCHAEFWLDERCQKKGSYIHPRYNGCCQGGKVDLPRLAEPPSFLRDLLHGNSSRSKHFQDNIRSYNSMFCFTSMGGKVDHTINKGSGPRIFRLHGQKYHLIGSLLPEDGTTPKFAQVYIYDTENEVFNRKNSVRGSFGANNLCDDVIEGLKQMLDDNNKLVKKFRMAKNTIQEGDGANVRVRLLGKKRNNTEDRTRNLPTCSEVAVLVVGDFDNALGLRDIVKKFRVDIYKCLEDVVVSGDCDPKCRGKRIILPSTFSGGARCMIQNYQDAMAICRSVGYPDLFITFTCNPAWPEIVRFLEAQNMRPEDRPDIVTRVFKLKLNELIREMKKKIKFVYTIEFQKRGLPHAHILLFLAKENNYPTPDDIDRIISAEIPDKESDPTYYDAIKTHMMHVA</sequence>
<organism evidence="2 3">
    <name type="scientific">Castilleja foliolosa</name>
    <dbReference type="NCBI Taxonomy" id="1961234"/>
    <lineage>
        <taxon>Eukaryota</taxon>
        <taxon>Viridiplantae</taxon>
        <taxon>Streptophyta</taxon>
        <taxon>Embryophyta</taxon>
        <taxon>Tracheophyta</taxon>
        <taxon>Spermatophyta</taxon>
        <taxon>Magnoliopsida</taxon>
        <taxon>eudicotyledons</taxon>
        <taxon>Gunneridae</taxon>
        <taxon>Pentapetalae</taxon>
        <taxon>asterids</taxon>
        <taxon>lamiids</taxon>
        <taxon>Lamiales</taxon>
        <taxon>Orobanchaceae</taxon>
        <taxon>Pedicularideae</taxon>
        <taxon>Castillejinae</taxon>
        <taxon>Castilleja</taxon>
    </lineage>
</organism>
<accession>A0ABD3EPJ1</accession>
<keyword evidence="3" id="KW-1185">Reference proteome</keyword>
<evidence type="ECO:0000313" key="2">
    <source>
        <dbReference type="EMBL" id="KAL3656101.1"/>
    </source>
</evidence>
<dbReference type="InterPro" id="IPR025476">
    <property type="entry name" value="Helitron_helicase-like"/>
</dbReference>
<gene>
    <name evidence="2" type="ORF">CASFOL_000497</name>
</gene>
<dbReference type="Proteomes" id="UP001632038">
    <property type="component" value="Unassembled WGS sequence"/>
</dbReference>
<dbReference type="Pfam" id="PF14214">
    <property type="entry name" value="Helitron_like_N"/>
    <property type="match status" value="1"/>
</dbReference>
<feature type="domain" description="Helitron helicase-like" evidence="1">
    <location>
        <begin position="502"/>
        <end position="632"/>
    </location>
</feature>
<dbReference type="PANTHER" id="PTHR45786:SF66">
    <property type="entry name" value="HOOK MOTIF PROTEIN, PUTATIVE-RELATED"/>
    <property type="match status" value="1"/>
</dbReference>
<name>A0ABD3EPJ1_9LAMI</name>
<comment type="caution">
    <text evidence="2">The sequence shown here is derived from an EMBL/GenBank/DDBJ whole genome shotgun (WGS) entry which is preliminary data.</text>
</comment>
<proteinExistence type="predicted"/>
<dbReference type="AlphaFoldDB" id="A0ABD3EPJ1"/>
<protein>
    <recommendedName>
        <fullName evidence="1">Helitron helicase-like domain-containing protein</fullName>
    </recommendedName>
</protein>
<evidence type="ECO:0000313" key="3">
    <source>
        <dbReference type="Proteomes" id="UP001632038"/>
    </source>
</evidence>
<reference evidence="3" key="1">
    <citation type="journal article" date="2024" name="IScience">
        <title>Strigolactones Initiate the Formation of Haustorium-like Structures in Castilleja.</title>
        <authorList>
            <person name="Buerger M."/>
            <person name="Peterson D."/>
            <person name="Chory J."/>
        </authorList>
    </citation>
    <scope>NUCLEOTIDE SEQUENCE [LARGE SCALE GENOMIC DNA]</scope>
</reference>
<dbReference type="EMBL" id="JAVIJP010000001">
    <property type="protein sequence ID" value="KAL3656101.1"/>
    <property type="molecule type" value="Genomic_DNA"/>
</dbReference>